<proteinExistence type="predicted"/>
<evidence type="ECO:0000313" key="1">
    <source>
        <dbReference type="EMBL" id="MYZ47876.1"/>
    </source>
</evidence>
<evidence type="ECO:0000313" key="2">
    <source>
        <dbReference type="Proteomes" id="UP000773614"/>
    </source>
</evidence>
<reference evidence="1" key="1">
    <citation type="submission" date="2019-03" db="EMBL/GenBank/DDBJ databases">
        <title>Afifella sp. nov., isolated from activated sludge.</title>
        <authorList>
            <person name="Li Q."/>
            <person name="Liu Y."/>
        </authorList>
    </citation>
    <scope>NUCLEOTIDE SEQUENCE</scope>
    <source>
        <strain evidence="1">L72</strain>
    </source>
</reference>
<dbReference type="AlphaFoldDB" id="A0A964T3L7"/>
<name>A0A964T3L7_9HYPH</name>
<comment type="caution">
    <text evidence="1">The sequence shown here is derived from an EMBL/GenBank/DDBJ whole genome shotgun (WGS) entry which is preliminary data.</text>
</comment>
<dbReference type="OrthoDB" id="7053243at2"/>
<accession>A0A964T3L7</accession>
<sequence>MRNLPLFALEHGLDRQERASIATALHESLRSGERLGKHWLVWVVYAAEQGYDYDGEEFWSTFEARTPLWTQRADRTSLRNWFRKFHTAYGGFKPTGPWANWFSIIAWPITHALLPKDLQQQLARALYQLRFQVAARIESPPADLGRYIARFSQDASSRFRNFLEQEEIVGRIVLALLGGRAAEAQHFIHPPTLARVVEDLERARSARAWLRDARQAVERAQMKGASRGLVVTRGQAANEQSEPQKSAAPYIRPRLTLRRTGTSEWTPVVELPSLRPIADLHPDVGHFLRRTRCTVAGSAGALPAGWLASGDQRRVLAEWPATGQPMVRFESQNAVVENLLQSDGCISSGPLWVFRVGPDGLAHEIIGRLVRPGRTYVLVSRETLPIPALAEAAVLRCAGVQAWVLRVPDQLSAADIVAFKALGLSVAQTVRIRPAGLDARRWDGEGFSEWVEGETPCFALESDFPLAAYDLRLNGEQSVRVSAAGGQLPLFIKLPALSTGQHQLMVRAIRADGGGDAALAPVEGFVSLVVRPPQPWSTGSAGHNGLVVTAEPAEPSLDRLWEGEVALQIFGPSGRRVSAWVELLDGGGDQLSSEKVAELTLPTTPSAWERALASFLQRDRDPWAYLSASAGTLIVDGEALGSHRVPLTRDVSPVRWVWHKTQRSTALRLVDDHEGDDPLHVMFYPFAAPAEGVPISRDVLATAWVPDGIGGLCVASYGAQRQALVASMPQVVGGFAGLLVQPVIRSLPTGDEAVLLLHDLIQLWSGARLTGPLAGQRRDRAVEGLAEQLIRLLCGADWAAAEAAYKRSSRGEHDLRRLADRVGGPPAFAFVLARDAILYRSMGRDERLNHFAGLADRYGVARREACSAALDLCDTMGRYAPLDRPAVSRLVAASRPWPAVIRGARLIHIATPVRSAAPLATSAPRRG</sequence>
<keyword evidence="2" id="KW-1185">Reference proteome</keyword>
<protein>
    <submittedName>
        <fullName evidence="1">Uncharacterized protein</fullName>
    </submittedName>
</protein>
<dbReference type="Proteomes" id="UP000773614">
    <property type="component" value="Unassembled WGS sequence"/>
</dbReference>
<dbReference type="EMBL" id="SPKJ01000023">
    <property type="protein sequence ID" value="MYZ47876.1"/>
    <property type="molecule type" value="Genomic_DNA"/>
</dbReference>
<dbReference type="RefSeq" id="WP_161140224.1">
    <property type="nucleotide sequence ID" value="NZ_SPKJ01000023.1"/>
</dbReference>
<gene>
    <name evidence="1" type="ORF">E4O86_09150</name>
</gene>
<organism evidence="1 2">
    <name type="scientific">Propylenella binzhouense</name>
    <dbReference type="NCBI Taxonomy" id="2555902"/>
    <lineage>
        <taxon>Bacteria</taxon>
        <taxon>Pseudomonadati</taxon>
        <taxon>Pseudomonadota</taxon>
        <taxon>Alphaproteobacteria</taxon>
        <taxon>Hyphomicrobiales</taxon>
        <taxon>Propylenellaceae</taxon>
        <taxon>Propylenella</taxon>
    </lineage>
</organism>